<evidence type="ECO:0000313" key="3">
    <source>
        <dbReference type="Proteomes" id="UP001476807"/>
    </source>
</evidence>
<keyword evidence="3" id="KW-1185">Reference proteome</keyword>
<gene>
    <name evidence="2" type="ORF">ABS362_03420</name>
</gene>
<protein>
    <recommendedName>
        <fullName evidence="4">Glycine zipper family protein</fullName>
    </recommendedName>
</protein>
<evidence type="ECO:0000313" key="2">
    <source>
        <dbReference type="EMBL" id="MER2996577.1"/>
    </source>
</evidence>
<comment type="caution">
    <text evidence="2">The sequence shown here is derived from an EMBL/GenBank/DDBJ whole genome shotgun (WGS) entry which is preliminary data.</text>
</comment>
<keyword evidence="1" id="KW-0732">Signal</keyword>
<accession>A0ABV1RQB3</accession>
<evidence type="ECO:0008006" key="4">
    <source>
        <dbReference type="Google" id="ProtNLM"/>
    </source>
</evidence>
<reference evidence="2 3" key="1">
    <citation type="submission" date="2024-06" db="EMBL/GenBank/DDBJ databases">
        <title>Pontibacter populi HYL7-15.</title>
        <authorList>
            <person name="Kim M.K."/>
        </authorList>
    </citation>
    <scope>NUCLEOTIDE SEQUENCE [LARGE SCALE GENOMIC DNA]</scope>
    <source>
        <strain evidence="2 3">HYL7-15</strain>
    </source>
</reference>
<organism evidence="2 3">
    <name type="scientific">Pontibacter populi</name>
    <dbReference type="NCBI Taxonomy" id="890055"/>
    <lineage>
        <taxon>Bacteria</taxon>
        <taxon>Pseudomonadati</taxon>
        <taxon>Bacteroidota</taxon>
        <taxon>Cytophagia</taxon>
        <taxon>Cytophagales</taxon>
        <taxon>Hymenobacteraceae</taxon>
        <taxon>Pontibacter</taxon>
    </lineage>
</organism>
<name>A0ABV1RQB3_9BACT</name>
<feature type="signal peptide" evidence="1">
    <location>
        <begin position="1"/>
        <end position="19"/>
    </location>
</feature>
<dbReference type="Proteomes" id="UP001476807">
    <property type="component" value="Unassembled WGS sequence"/>
</dbReference>
<proteinExistence type="predicted"/>
<dbReference type="EMBL" id="JBEOKT010000002">
    <property type="protein sequence ID" value="MER2996577.1"/>
    <property type="molecule type" value="Genomic_DNA"/>
</dbReference>
<sequence>MKNLLILLLLLSTVLGANAQDLPATKAGYYSWIYLKNSSRAMKGVIVEANDSSVQFIDKSFLTRGKVMASYKLQVIPVSTIQTIKYRKRNSPGKGALLGAVGGALAGAILGYASGDDRCEPGTWCIFVYSAEEKATMGAVLGILPGLGIGTILGSRRETIHINGDQSTYNLSRDELKKYSLTGN</sequence>
<feature type="chain" id="PRO_5045650097" description="Glycine zipper family protein" evidence="1">
    <location>
        <begin position="20"/>
        <end position="184"/>
    </location>
</feature>
<dbReference type="RefSeq" id="WP_350410888.1">
    <property type="nucleotide sequence ID" value="NZ_JBEOKT010000002.1"/>
</dbReference>
<evidence type="ECO:0000256" key="1">
    <source>
        <dbReference type="SAM" id="SignalP"/>
    </source>
</evidence>